<feature type="transmembrane region" description="Helical" evidence="9">
    <location>
        <begin position="87"/>
        <end position="104"/>
    </location>
</feature>
<evidence type="ECO:0000256" key="4">
    <source>
        <dbReference type="ARBA" id="ARBA00022475"/>
    </source>
</evidence>
<dbReference type="EMBL" id="JGVH01000003">
    <property type="protein sequence ID" value="KER04963.1"/>
    <property type="molecule type" value="Genomic_DNA"/>
</dbReference>
<name>A0A081S210_PHOTE</name>
<comment type="subcellular location">
    <subcellularLocation>
        <location evidence="1 8">Cell membrane</location>
        <topology evidence="1 8">Multi-pass membrane protein</topology>
    </subcellularLocation>
</comment>
<keyword evidence="7 8" id="KW-0472">Membrane</keyword>
<dbReference type="RefSeq" id="WP_023043771.1">
    <property type="nucleotide sequence ID" value="NZ_CAWLUD010000003.1"/>
</dbReference>
<evidence type="ECO:0000313" key="11">
    <source>
        <dbReference type="Proteomes" id="UP000028002"/>
    </source>
</evidence>
<protein>
    <recommendedName>
        <fullName evidence="8">Biotin transporter</fullName>
    </recommendedName>
</protein>
<evidence type="ECO:0000256" key="5">
    <source>
        <dbReference type="ARBA" id="ARBA00022692"/>
    </source>
</evidence>
<evidence type="ECO:0000313" key="10">
    <source>
        <dbReference type="EMBL" id="KER04963.1"/>
    </source>
</evidence>
<keyword evidence="3 8" id="KW-0813">Transport</keyword>
<evidence type="ECO:0000256" key="3">
    <source>
        <dbReference type="ARBA" id="ARBA00022448"/>
    </source>
</evidence>
<keyword evidence="5 9" id="KW-0812">Transmembrane</keyword>
<dbReference type="PATRIC" id="fig|1393735.3.peg.351"/>
<evidence type="ECO:0000256" key="7">
    <source>
        <dbReference type="ARBA" id="ARBA00023136"/>
    </source>
</evidence>
<comment type="similarity">
    <text evidence="2 8">Belongs to the BioY family.</text>
</comment>
<dbReference type="PANTHER" id="PTHR34295:SF4">
    <property type="entry name" value="BIOTIN TRANSPORTER BIOY-RELATED"/>
    <property type="match status" value="1"/>
</dbReference>
<dbReference type="GO" id="GO:0005886">
    <property type="term" value="C:plasma membrane"/>
    <property type="evidence" value="ECO:0007669"/>
    <property type="project" value="UniProtKB-SubCell"/>
</dbReference>
<keyword evidence="4 8" id="KW-1003">Cell membrane</keyword>
<keyword evidence="6 9" id="KW-1133">Transmembrane helix</keyword>
<evidence type="ECO:0000256" key="6">
    <source>
        <dbReference type="ARBA" id="ARBA00022989"/>
    </source>
</evidence>
<feature type="transmembrane region" description="Helical" evidence="9">
    <location>
        <begin position="143"/>
        <end position="168"/>
    </location>
</feature>
<dbReference type="InterPro" id="IPR003784">
    <property type="entry name" value="BioY"/>
</dbReference>
<gene>
    <name evidence="10" type="ORF">MEG1DRAFT_00352</name>
</gene>
<feature type="transmembrane region" description="Helical" evidence="9">
    <location>
        <begin position="116"/>
        <end position="137"/>
    </location>
</feature>
<dbReference type="Gene3D" id="1.10.1760.20">
    <property type="match status" value="1"/>
</dbReference>
<evidence type="ECO:0000256" key="1">
    <source>
        <dbReference type="ARBA" id="ARBA00004651"/>
    </source>
</evidence>
<accession>A0A081S210</accession>
<evidence type="ECO:0000256" key="8">
    <source>
        <dbReference type="PIRNR" id="PIRNR016661"/>
    </source>
</evidence>
<dbReference type="PANTHER" id="PTHR34295">
    <property type="entry name" value="BIOTIN TRANSPORTER BIOY"/>
    <property type="match status" value="1"/>
</dbReference>
<dbReference type="Proteomes" id="UP000028002">
    <property type="component" value="Unassembled WGS sequence"/>
</dbReference>
<evidence type="ECO:0000256" key="2">
    <source>
        <dbReference type="ARBA" id="ARBA00010692"/>
    </source>
</evidence>
<feature type="transmembrane region" description="Helical" evidence="9">
    <location>
        <begin position="57"/>
        <end position="81"/>
    </location>
</feature>
<proteinExistence type="inferred from homology"/>
<evidence type="ECO:0000256" key="9">
    <source>
        <dbReference type="SAM" id="Phobius"/>
    </source>
</evidence>
<dbReference type="PIRSF" id="PIRSF016661">
    <property type="entry name" value="BioY"/>
    <property type="match status" value="1"/>
</dbReference>
<comment type="caution">
    <text evidence="10">The sequence shown here is derived from an EMBL/GenBank/DDBJ whole genome shotgun (WGS) entry which is preliminary data.</text>
</comment>
<dbReference type="GO" id="GO:0015225">
    <property type="term" value="F:biotin transmembrane transporter activity"/>
    <property type="evidence" value="ECO:0007669"/>
    <property type="project" value="UniProtKB-UniRule"/>
</dbReference>
<organism evidence="10 11">
    <name type="scientific">Photorhabdus temperata subsp. temperata Meg1</name>
    <dbReference type="NCBI Taxonomy" id="1393735"/>
    <lineage>
        <taxon>Bacteria</taxon>
        <taxon>Pseudomonadati</taxon>
        <taxon>Pseudomonadota</taxon>
        <taxon>Gammaproteobacteria</taxon>
        <taxon>Enterobacterales</taxon>
        <taxon>Morganellaceae</taxon>
        <taxon>Photorhabdus</taxon>
    </lineage>
</organism>
<dbReference type="Pfam" id="PF02632">
    <property type="entry name" value="BioY"/>
    <property type="match status" value="1"/>
</dbReference>
<sequence length="182" mass="19034">MSTKDIVYIALFAALTTALGLFPPLALPVIGVPITAQSMGAMLAGAIVGAKRGGLALLLFCVLIAVGLPVMAGGMGGLGVFFSPSGGFVLAWPIAAFIIGYLYERNLAKLNTFKEAVFLVFGGIVIVYVMGIPWVAAFAKISFWQAAIGSIGFIPGDIIKIVLVILIAKTVRRAYPTLESRS</sequence>
<dbReference type="AlphaFoldDB" id="A0A081S210"/>
<reference evidence="10 11" key="1">
    <citation type="submission" date="2014-03" db="EMBL/GenBank/DDBJ databases">
        <title>Draft Genome of Photorhabdus temperata Meg1.</title>
        <authorList>
            <person name="Hurst S.G.IV."/>
            <person name="Morris K."/>
            <person name="Thomas K."/>
            <person name="Tisa L.S."/>
        </authorList>
    </citation>
    <scope>NUCLEOTIDE SEQUENCE [LARGE SCALE GENOMIC DNA]</scope>
    <source>
        <strain evidence="10 11">Meg1</strain>
    </source>
</reference>